<sequence length="269" mass="29213">MTTDIHPSARISPSATIAPGVEIGPNVVVGDHSSVGAGTRIMANAVVGPWTQIGENNTIHYGAIVGHDPQDFGYKGEESWTLIGNGNIIREYATIHRGNRPGTKTVVGDNNFFMVQSHVAHNCEVGNNIILAGGALLAGHVIVEDRAIISGNCVVHQFIRIGKFAMMRGLSRTSRDVPPFCIMDDTHTVKALNLVGLRRNGFDQARIRALKNAFKLLFLSGLNMQNALVEAERTLTVTDDVRYLLDFIKSAKRGVCFGRGLIVDVEEKE</sequence>
<dbReference type="Gene3D" id="1.20.1180.10">
    <property type="entry name" value="Udp N-acetylglucosamine O-acyltransferase, C-terminal domain"/>
    <property type="match status" value="1"/>
</dbReference>
<evidence type="ECO:0000256" key="3">
    <source>
        <dbReference type="ARBA" id="ARBA00022679"/>
    </source>
</evidence>
<dbReference type="NCBIfam" id="TIGR01852">
    <property type="entry name" value="lipid_A_lpxA"/>
    <property type="match status" value="1"/>
</dbReference>
<dbReference type="EMBL" id="CP009788">
    <property type="protein sequence ID" value="AJE04045.1"/>
    <property type="molecule type" value="Genomic_DNA"/>
</dbReference>
<keyword evidence="8" id="KW-1185">Reference proteome</keyword>
<organism evidence="7 8">
    <name type="scientific">Geobacter pickeringii</name>
    <dbReference type="NCBI Taxonomy" id="345632"/>
    <lineage>
        <taxon>Bacteria</taxon>
        <taxon>Pseudomonadati</taxon>
        <taxon>Thermodesulfobacteriota</taxon>
        <taxon>Desulfuromonadia</taxon>
        <taxon>Geobacterales</taxon>
        <taxon>Geobacteraceae</taxon>
        <taxon>Geobacter</taxon>
    </lineage>
</organism>
<dbReference type="Gene3D" id="2.160.10.10">
    <property type="entry name" value="Hexapeptide repeat proteins"/>
    <property type="match status" value="1"/>
</dbReference>
<dbReference type="InterPro" id="IPR011004">
    <property type="entry name" value="Trimer_LpxA-like_sf"/>
</dbReference>
<accession>A0A0B5BHT7</accession>
<keyword evidence="1" id="KW-0444">Lipid biosynthesis</keyword>
<dbReference type="NCBIfam" id="NF003657">
    <property type="entry name" value="PRK05289.1"/>
    <property type="match status" value="1"/>
</dbReference>
<evidence type="ECO:0000256" key="2">
    <source>
        <dbReference type="ARBA" id="ARBA00022556"/>
    </source>
</evidence>
<dbReference type="SUPFAM" id="SSF51161">
    <property type="entry name" value="Trimeric LpxA-like enzymes"/>
    <property type="match status" value="1"/>
</dbReference>
<dbReference type="InterPro" id="IPR029098">
    <property type="entry name" value="Acetyltransf_C"/>
</dbReference>
<dbReference type="GO" id="GO:0016020">
    <property type="term" value="C:membrane"/>
    <property type="evidence" value="ECO:0007669"/>
    <property type="project" value="GOC"/>
</dbReference>
<dbReference type="Proteomes" id="UP000057609">
    <property type="component" value="Chromosome"/>
</dbReference>
<dbReference type="InterPro" id="IPR037157">
    <property type="entry name" value="Acetyltransf_C_sf"/>
</dbReference>
<dbReference type="STRING" id="345632.GPICK_12360"/>
<keyword evidence="5 7" id="KW-0012">Acyltransferase</keyword>
<gene>
    <name evidence="7" type="ORF">GPICK_12360</name>
</gene>
<reference evidence="7 8" key="1">
    <citation type="journal article" date="2015" name="Genome Announc.">
        <title>Complete Genome of Geobacter pickeringii G13T, a Metal-Reducing Isolate from Sedimentary Kaolin Deposits.</title>
        <authorList>
            <person name="Badalamenti J.P."/>
            <person name="Bond D.R."/>
        </authorList>
    </citation>
    <scope>NUCLEOTIDE SEQUENCE [LARGE SCALE GENOMIC DNA]</scope>
    <source>
        <strain evidence="7 8">G13</strain>
    </source>
</reference>
<dbReference type="HOGENOM" id="CLU_061249_0_0_7"/>
<dbReference type="PANTHER" id="PTHR43480:SF1">
    <property type="entry name" value="ACYL-[ACYL-CARRIER-PROTEIN]--UDP-N-ACETYLGLUCOSAMINE O-ACYLTRANSFERASE, MITOCHONDRIAL-RELATED"/>
    <property type="match status" value="1"/>
</dbReference>
<evidence type="ECO:0000313" key="7">
    <source>
        <dbReference type="EMBL" id="AJE04045.1"/>
    </source>
</evidence>
<dbReference type="RefSeq" id="WP_039743656.1">
    <property type="nucleotide sequence ID" value="NZ_CP009788.1"/>
</dbReference>
<keyword evidence="2" id="KW-0441">Lipid A biosynthesis</keyword>
<dbReference type="CDD" id="cd03351">
    <property type="entry name" value="LbH_UDP-GlcNAc_AT"/>
    <property type="match status" value="1"/>
</dbReference>
<dbReference type="InterPro" id="IPR010137">
    <property type="entry name" value="Lipid_A_LpxA"/>
</dbReference>
<feature type="domain" description="UDP N-acetylglucosamine O-acyltransferase C-terminal" evidence="6">
    <location>
        <begin position="176"/>
        <end position="256"/>
    </location>
</feature>
<name>A0A0B5BHT7_9BACT</name>
<proteinExistence type="predicted"/>
<dbReference type="OrthoDB" id="9807278at2"/>
<dbReference type="InterPro" id="IPR001451">
    <property type="entry name" value="Hexapep"/>
</dbReference>
<dbReference type="GO" id="GO:0009245">
    <property type="term" value="P:lipid A biosynthetic process"/>
    <property type="evidence" value="ECO:0007669"/>
    <property type="project" value="UniProtKB-KW"/>
</dbReference>
<keyword evidence="4" id="KW-0443">Lipid metabolism</keyword>
<protein>
    <submittedName>
        <fullName evidence="7">UDP-N-acetylglucosamine acyltransferase</fullName>
    </submittedName>
</protein>
<dbReference type="PANTHER" id="PTHR43480">
    <property type="entry name" value="ACYL-[ACYL-CARRIER-PROTEIN]--UDP-N-ACETYLGLUCOSAMINE O-ACYLTRANSFERASE"/>
    <property type="match status" value="1"/>
</dbReference>
<dbReference type="AlphaFoldDB" id="A0A0B5BHT7"/>
<evidence type="ECO:0000256" key="4">
    <source>
        <dbReference type="ARBA" id="ARBA00023098"/>
    </source>
</evidence>
<evidence type="ECO:0000313" key="8">
    <source>
        <dbReference type="Proteomes" id="UP000057609"/>
    </source>
</evidence>
<evidence type="ECO:0000259" key="6">
    <source>
        <dbReference type="Pfam" id="PF13720"/>
    </source>
</evidence>
<dbReference type="PIRSF" id="PIRSF000456">
    <property type="entry name" value="UDP-GlcNAc_acltr"/>
    <property type="match status" value="1"/>
</dbReference>
<dbReference type="KEGG" id="gpi:GPICK_12360"/>
<evidence type="ECO:0000256" key="5">
    <source>
        <dbReference type="ARBA" id="ARBA00023315"/>
    </source>
</evidence>
<evidence type="ECO:0000256" key="1">
    <source>
        <dbReference type="ARBA" id="ARBA00022516"/>
    </source>
</evidence>
<keyword evidence="3 7" id="KW-0808">Transferase</keyword>
<dbReference type="Pfam" id="PF13720">
    <property type="entry name" value="Acetyltransf_11"/>
    <property type="match status" value="1"/>
</dbReference>
<dbReference type="GO" id="GO:0008780">
    <property type="term" value="F:acyl-[acyl-carrier-protein]-UDP-N-acetylglucosamine O-acyltransferase activity"/>
    <property type="evidence" value="ECO:0007669"/>
    <property type="project" value="InterPro"/>
</dbReference>
<dbReference type="Pfam" id="PF00132">
    <property type="entry name" value="Hexapep"/>
    <property type="match status" value="1"/>
</dbReference>